<dbReference type="InterPro" id="IPR001138">
    <property type="entry name" value="Zn2Cys6_DnaBD"/>
</dbReference>
<dbReference type="GO" id="GO:0000981">
    <property type="term" value="F:DNA-binding transcription factor activity, RNA polymerase II-specific"/>
    <property type="evidence" value="ECO:0007669"/>
    <property type="project" value="InterPro"/>
</dbReference>
<keyword evidence="8" id="KW-1185">Reference proteome</keyword>
<keyword evidence="4" id="KW-0539">Nucleus</keyword>
<evidence type="ECO:0000259" key="6">
    <source>
        <dbReference type="PROSITE" id="PS50048"/>
    </source>
</evidence>
<dbReference type="PROSITE" id="PS00463">
    <property type="entry name" value="ZN2_CY6_FUNGAL_1"/>
    <property type="match status" value="1"/>
</dbReference>
<evidence type="ECO:0000313" key="8">
    <source>
        <dbReference type="Proteomes" id="UP001154252"/>
    </source>
</evidence>
<keyword evidence="3" id="KW-0804">Transcription</keyword>
<dbReference type="CDD" id="cd00067">
    <property type="entry name" value="GAL4"/>
    <property type="match status" value="1"/>
</dbReference>
<dbReference type="SUPFAM" id="SSF57701">
    <property type="entry name" value="Zn2/Cys6 DNA-binding domain"/>
    <property type="match status" value="1"/>
</dbReference>
<dbReference type="GO" id="GO:0008270">
    <property type="term" value="F:zinc ion binding"/>
    <property type="evidence" value="ECO:0007669"/>
    <property type="project" value="InterPro"/>
</dbReference>
<dbReference type="Proteomes" id="UP001154252">
    <property type="component" value="Unassembled WGS sequence"/>
</dbReference>
<dbReference type="Gene3D" id="4.10.240.10">
    <property type="entry name" value="Zn(2)-C6 fungal-type DNA-binding domain"/>
    <property type="match status" value="1"/>
</dbReference>
<dbReference type="InterPro" id="IPR050675">
    <property type="entry name" value="OAF3"/>
</dbReference>
<dbReference type="PANTHER" id="PTHR31069">
    <property type="entry name" value="OLEATE-ACTIVATED TRANSCRIPTION FACTOR 1-RELATED"/>
    <property type="match status" value="1"/>
</dbReference>
<protein>
    <recommendedName>
        <fullName evidence="6">Zn(2)-C6 fungal-type domain-containing protein</fullName>
    </recommendedName>
</protein>
<organism evidence="7 8">
    <name type="scientific">Penicillium egyptiacum</name>
    <dbReference type="NCBI Taxonomy" id="1303716"/>
    <lineage>
        <taxon>Eukaryota</taxon>
        <taxon>Fungi</taxon>
        <taxon>Dikarya</taxon>
        <taxon>Ascomycota</taxon>
        <taxon>Pezizomycotina</taxon>
        <taxon>Eurotiomycetes</taxon>
        <taxon>Eurotiomycetidae</taxon>
        <taxon>Eurotiales</taxon>
        <taxon>Aspergillaceae</taxon>
        <taxon>Penicillium</taxon>
    </lineage>
</organism>
<evidence type="ECO:0000256" key="3">
    <source>
        <dbReference type="ARBA" id="ARBA00023163"/>
    </source>
</evidence>
<dbReference type="PANTHER" id="PTHR31069:SF32">
    <property type="entry name" value="ARGININE METABOLISM REGULATION PROTEIN II"/>
    <property type="match status" value="1"/>
</dbReference>
<evidence type="ECO:0000256" key="4">
    <source>
        <dbReference type="ARBA" id="ARBA00023242"/>
    </source>
</evidence>
<gene>
    <name evidence="7" type="ORF">PEGY_LOCUS10220</name>
</gene>
<name>A0A9W4KQI1_9EURO</name>
<dbReference type="Pfam" id="PF00172">
    <property type="entry name" value="Zn_clus"/>
    <property type="match status" value="1"/>
</dbReference>
<keyword evidence="2" id="KW-0238">DNA-binding</keyword>
<dbReference type="AlphaFoldDB" id="A0A9W4KQI1"/>
<dbReference type="InterPro" id="IPR036864">
    <property type="entry name" value="Zn2-C6_fun-type_DNA-bd_sf"/>
</dbReference>
<dbReference type="SMART" id="SM00066">
    <property type="entry name" value="GAL4"/>
    <property type="match status" value="1"/>
</dbReference>
<evidence type="ECO:0000313" key="7">
    <source>
        <dbReference type="EMBL" id="CAG8909430.1"/>
    </source>
</evidence>
<proteinExistence type="predicted"/>
<feature type="domain" description="Zn(2)-C6 fungal-type" evidence="6">
    <location>
        <begin position="51"/>
        <end position="79"/>
    </location>
</feature>
<dbReference type="OrthoDB" id="3477330at2759"/>
<sequence length="135" mass="15259">MPSTRAGRAIMNPHDLPPPHCIKGPRAIHISAQRFQVQPPKSGMSTRSHQGCWTCKRRRRRCDNARPSCQNCAERGTFCEGYEVRLRWGAGIASRGHFAGADKPVNNSVSSRPRGRQRDLSRERRRRVEQKADSG</sequence>
<reference evidence="7" key="1">
    <citation type="submission" date="2021-07" db="EMBL/GenBank/DDBJ databases">
        <authorList>
            <person name="Branca A.L. A."/>
        </authorList>
    </citation>
    <scope>NUCLEOTIDE SEQUENCE</scope>
</reference>
<accession>A0A9W4KQI1</accession>
<dbReference type="PROSITE" id="PS50048">
    <property type="entry name" value="ZN2_CY6_FUNGAL_2"/>
    <property type="match status" value="1"/>
</dbReference>
<comment type="caution">
    <text evidence="7">The sequence shown here is derived from an EMBL/GenBank/DDBJ whole genome shotgun (WGS) entry which is preliminary data.</text>
</comment>
<keyword evidence="1" id="KW-0805">Transcription regulation</keyword>
<evidence type="ECO:0000256" key="5">
    <source>
        <dbReference type="SAM" id="MobiDB-lite"/>
    </source>
</evidence>
<evidence type="ECO:0000256" key="2">
    <source>
        <dbReference type="ARBA" id="ARBA00023125"/>
    </source>
</evidence>
<dbReference type="GO" id="GO:0003677">
    <property type="term" value="F:DNA binding"/>
    <property type="evidence" value="ECO:0007669"/>
    <property type="project" value="UniProtKB-KW"/>
</dbReference>
<feature type="region of interest" description="Disordered" evidence="5">
    <location>
        <begin position="96"/>
        <end position="135"/>
    </location>
</feature>
<dbReference type="EMBL" id="CAJVRC010000900">
    <property type="protein sequence ID" value="CAG8909430.1"/>
    <property type="molecule type" value="Genomic_DNA"/>
</dbReference>
<evidence type="ECO:0000256" key="1">
    <source>
        <dbReference type="ARBA" id="ARBA00023015"/>
    </source>
</evidence>